<evidence type="ECO:0000313" key="4">
    <source>
        <dbReference type="RefSeq" id="XP_017858825.1"/>
    </source>
</evidence>
<reference evidence="3" key="1">
    <citation type="journal article" date="1997" name="Nucleic Acids Res.">
        <title>tRNAscan-SE: a program for improved detection of transfer RNA genes in genomic sequence.</title>
        <authorList>
            <person name="Lowe T.M."/>
            <person name="Eddy S.R."/>
        </authorList>
    </citation>
    <scope>NUCLEOTIDE SEQUENCE [LARGE SCALE GENOMIC DNA]</scope>
</reference>
<organism evidence="3 4">
    <name type="scientific">Drosophila arizonae</name>
    <name type="common">Fruit fly</name>
    <dbReference type="NCBI Taxonomy" id="7263"/>
    <lineage>
        <taxon>Eukaryota</taxon>
        <taxon>Metazoa</taxon>
        <taxon>Ecdysozoa</taxon>
        <taxon>Arthropoda</taxon>
        <taxon>Hexapoda</taxon>
        <taxon>Insecta</taxon>
        <taxon>Pterygota</taxon>
        <taxon>Neoptera</taxon>
        <taxon>Endopterygota</taxon>
        <taxon>Diptera</taxon>
        <taxon>Brachycera</taxon>
        <taxon>Muscomorpha</taxon>
        <taxon>Ephydroidea</taxon>
        <taxon>Drosophilidae</taxon>
        <taxon>Drosophila</taxon>
    </lineage>
</organism>
<dbReference type="RefSeq" id="XP_017858825.1">
    <property type="nucleotide sequence ID" value="XM_018003336.1"/>
</dbReference>
<gene>
    <name evidence="4" type="primary">LOC108610948</name>
</gene>
<keyword evidence="1" id="KW-0175">Coiled coil</keyword>
<evidence type="ECO:0000313" key="3">
    <source>
        <dbReference type="Proteomes" id="UP000694904"/>
    </source>
</evidence>
<feature type="region of interest" description="Disordered" evidence="2">
    <location>
        <begin position="299"/>
        <end position="321"/>
    </location>
</feature>
<evidence type="ECO:0000256" key="2">
    <source>
        <dbReference type="SAM" id="MobiDB-lite"/>
    </source>
</evidence>
<dbReference type="GeneID" id="108610948"/>
<accession>A0ABM1NV39</accession>
<sequence>MNNNTAALELVCETANSLFPELNMRPNELSHPTEAFLTKVLICYLRSFGFRVEPPYNIESEAKDTSREKRVFLSKLCRQVERIIQISFPGKTFTYIDIIDPTVKKTSSTLDVLFNYRCFYKMYKKEILCPIADKLKERQDLSAAIAAKRSELELNKQKAEQMKIDIVNHQANIDKMTVELPKVMAELNEQSKILQQKEMESALQEEQLAEINGQVKQFEQLLVRDTEVELVESQTAQILARIESCKQEMEKQEELFKERRLEIEANQQLIDELEKAMNILPPDVLNEYKENLKLKERMEKKHASIESKHQSVSNSNEKQKQQLAECEKKLKTLKSQIEKDAQEQKQRIAESETFITQQEDCIVELQQSKAQLQEQIEAQQCDAEQIKIVVSSLIDH</sequence>
<feature type="compositionally biased region" description="Basic and acidic residues" evidence="2">
    <location>
        <begin position="299"/>
        <end position="309"/>
    </location>
</feature>
<dbReference type="Proteomes" id="UP000694904">
    <property type="component" value="Chromosome 3"/>
</dbReference>
<reference evidence="3" key="2">
    <citation type="journal article" date="2016" name="G3 (Bethesda)">
        <title>Genome Evolution in Three Species of Cactophilic Drosophila.</title>
        <authorList>
            <person name="Sanchez-Flores A."/>
            <person name="Penazola F."/>
            <person name="Carpinteyro-Ponce J."/>
            <person name="Nazario-Yepiz N."/>
            <person name="Abreu-Goodger C."/>
            <person name="Machado C.A."/>
            <person name="Markow T.A."/>
        </authorList>
    </citation>
    <scope>NUCLEOTIDE SEQUENCE [LARGE SCALE GENOMIC DNA]</scope>
</reference>
<feature type="coiled-coil region" evidence="1">
    <location>
        <begin position="159"/>
        <end position="276"/>
    </location>
</feature>
<reference evidence="4" key="3">
    <citation type="submission" date="2025-08" db="UniProtKB">
        <authorList>
            <consortium name="RefSeq"/>
        </authorList>
    </citation>
    <scope>IDENTIFICATION</scope>
    <source>
        <tissue evidence="4">Whole organism</tissue>
    </source>
</reference>
<evidence type="ECO:0000256" key="1">
    <source>
        <dbReference type="SAM" id="Coils"/>
    </source>
</evidence>
<keyword evidence="3" id="KW-1185">Reference proteome</keyword>
<proteinExistence type="predicted"/>
<name>A0ABM1NV39_DROAR</name>
<protein>
    <submittedName>
        <fullName evidence="4">Calponin homology domain-containing protein DDB_G0272472</fullName>
    </submittedName>
</protein>